<keyword evidence="3" id="KW-0677">Repeat</keyword>
<dbReference type="Proteomes" id="UP001178507">
    <property type="component" value="Unassembled WGS sequence"/>
</dbReference>
<dbReference type="EMBL" id="CAUJNA010003557">
    <property type="protein sequence ID" value="CAJ1404827.1"/>
    <property type="molecule type" value="Genomic_DNA"/>
</dbReference>
<keyword evidence="5" id="KW-1133">Transmembrane helix</keyword>
<dbReference type="PANTHER" id="PTHR24113:SF12">
    <property type="entry name" value="RAN GTPASE-ACTIVATING PROTEIN 1"/>
    <property type="match status" value="1"/>
</dbReference>
<evidence type="ECO:0000256" key="4">
    <source>
        <dbReference type="SAM" id="MobiDB-lite"/>
    </source>
</evidence>
<gene>
    <name evidence="6" type="ORF">EVOR1521_LOCUS27204</name>
</gene>
<evidence type="ECO:0000256" key="5">
    <source>
        <dbReference type="SAM" id="Phobius"/>
    </source>
</evidence>
<dbReference type="GO" id="GO:0005096">
    <property type="term" value="F:GTPase activator activity"/>
    <property type="evidence" value="ECO:0007669"/>
    <property type="project" value="UniProtKB-KW"/>
</dbReference>
<protein>
    <submittedName>
        <fullName evidence="6">Uncharacterized protein</fullName>
    </submittedName>
</protein>
<evidence type="ECO:0000313" key="7">
    <source>
        <dbReference type="Proteomes" id="UP001178507"/>
    </source>
</evidence>
<accession>A0AA36NF76</accession>
<dbReference type="GO" id="GO:0005634">
    <property type="term" value="C:nucleus"/>
    <property type="evidence" value="ECO:0007669"/>
    <property type="project" value="TreeGrafter"/>
</dbReference>
<proteinExistence type="predicted"/>
<keyword evidence="1" id="KW-0343">GTPase activation</keyword>
<reference evidence="6" key="1">
    <citation type="submission" date="2023-08" db="EMBL/GenBank/DDBJ databases">
        <authorList>
            <person name="Chen Y."/>
            <person name="Shah S."/>
            <person name="Dougan E. K."/>
            <person name="Thang M."/>
            <person name="Chan C."/>
        </authorList>
    </citation>
    <scope>NUCLEOTIDE SEQUENCE</scope>
</reference>
<dbReference type="GO" id="GO:0048471">
    <property type="term" value="C:perinuclear region of cytoplasm"/>
    <property type="evidence" value="ECO:0007669"/>
    <property type="project" value="TreeGrafter"/>
</dbReference>
<dbReference type="InterPro" id="IPR001611">
    <property type="entry name" value="Leu-rich_rpt"/>
</dbReference>
<feature type="region of interest" description="Disordered" evidence="4">
    <location>
        <begin position="1"/>
        <end position="37"/>
    </location>
</feature>
<dbReference type="GO" id="GO:0005829">
    <property type="term" value="C:cytosol"/>
    <property type="evidence" value="ECO:0007669"/>
    <property type="project" value="TreeGrafter"/>
</dbReference>
<organism evidence="6 7">
    <name type="scientific">Effrenium voratum</name>
    <dbReference type="NCBI Taxonomy" id="2562239"/>
    <lineage>
        <taxon>Eukaryota</taxon>
        <taxon>Sar</taxon>
        <taxon>Alveolata</taxon>
        <taxon>Dinophyceae</taxon>
        <taxon>Suessiales</taxon>
        <taxon>Symbiodiniaceae</taxon>
        <taxon>Effrenium</taxon>
    </lineage>
</organism>
<comment type="caution">
    <text evidence="6">The sequence shown here is derived from an EMBL/GenBank/DDBJ whole genome shotgun (WGS) entry which is preliminary data.</text>
</comment>
<dbReference type="SMART" id="SM00368">
    <property type="entry name" value="LRR_RI"/>
    <property type="match status" value="5"/>
</dbReference>
<keyword evidence="2" id="KW-0433">Leucine-rich repeat</keyword>
<keyword evidence="5" id="KW-0812">Transmembrane</keyword>
<dbReference type="Gene3D" id="3.80.10.10">
    <property type="entry name" value="Ribonuclease Inhibitor"/>
    <property type="match status" value="2"/>
</dbReference>
<feature type="transmembrane region" description="Helical" evidence="5">
    <location>
        <begin position="153"/>
        <end position="175"/>
    </location>
</feature>
<dbReference type="GO" id="GO:0031267">
    <property type="term" value="F:small GTPase binding"/>
    <property type="evidence" value="ECO:0007669"/>
    <property type="project" value="TreeGrafter"/>
</dbReference>
<evidence type="ECO:0000256" key="2">
    <source>
        <dbReference type="ARBA" id="ARBA00022614"/>
    </source>
</evidence>
<name>A0AA36NF76_9DINO</name>
<dbReference type="InterPro" id="IPR032675">
    <property type="entry name" value="LRR_dom_sf"/>
</dbReference>
<dbReference type="AlphaFoldDB" id="A0AA36NF76"/>
<dbReference type="GO" id="GO:0006913">
    <property type="term" value="P:nucleocytoplasmic transport"/>
    <property type="evidence" value="ECO:0007669"/>
    <property type="project" value="TreeGrafter"/>
</dbReference>
<evidence type="ECO:0000313" key="6">
    <source>
        <dbReference type="EMBL" id="CAJ1404827.1"/>
    </source>
</evidence>
<dbReference type="InterPro" id="IPR027038">
    <property type="entry name" value="RanGap"/>
</dbReference>
<feature type="compositionally biased region" description="Low complexity" evidence="4">
    <location>
        <begin position="1"/>
        <end position="33"/>
    </location>
</feature>
<evidence type="ECO:0000256" key="1">
    <source>
        <dbReference type="ARBA" id="ARBA00022468"/>
    </source>
</evidence>
<dbReference type="Pfam" id="PF13516">
    <property type="entry name" value="LRR_6"/>
    <property type="match status" value="2"/>
</dbReference>
<keyword evidence="7" id="KW-1185">Reference proteome</keyword>
<dbReference type="PANTHER" id="PTHR24113">
    <property type="entry name" value="RAN GTPASE-ACTIVATING PROTEIN 1"/>
    <property type="match status" value="1"/>
</dbReference>
<evidence type="ECO:0000256" key="3">
    <source>
        <dbReference type="ARBA" id="ARBA00022737"/>
    </source>
</evidence>
<dbReference type="SUPFAM" id="SSF52047">
    <property type="entry name" value="RNI-like"/>
    <property type="match status" value="1"/>
</dbReference>
<sequence length="621" mass="65789">MNDTNTTDTTETATTTTSSSTVTATSTRTTTTTVAPGDASTCARHAKSCERCFESGCRYCQVSPELWNFANDDPPSVIDYVCLQRDRECIDLLQLRPDVRSVETVPANGCAALDPAKAASTRAPTTAQPAGSHDVGKVSPGGGQQWWPEEWGIVVWLAIIIATGFLLLGCCCLMFRCRRRFQRVHVAPQSGMDLRMFRIKGSVKWDFAKAGTVGGNDLEAAKLALEALRAEATTLPPRCLTFWASNHLRVPVLAELDGLLAGYAALTLSFDADWRRADDATMAALARLLMKYRGRCKFRTGGSQPLALPLQTQATLGALGDALAASHNEVDSVIFEKGPRDLEPCRVSFAALRLSSQEVAFNRQPLGDMGCALVCGFVRSWGARLQIARLVECGLGDLAISSVSRLLAHAKHPATGLRELNLSANKFGDRGVAELADALPLLDSLEKLLLDRNNIGPAGAQVLAARLPRSNVRELVMGTHLGGNAIGPAGVQALAGALSDGLARAAANRATRLEALALDGCGVAELGAQALAESLPKSALMALSVARGGLGDNDATAILLALPNSIAFLDMSGNELSDLTASIAGEALYKRPGMSVNLAANYLSSTIKMLLAEEHGSRLRL</sequence>
<keyword evidence="5" id="KW-0472">Membrane</keyword>